<dbReference type="AlphaFoldDB" id="A0A327YVL7"/>
<comment type="caution">
    <text evidence="3">The sequence shown here is derived from an EMBL/GenBank/DDBJ whole genome shotgun (WGS) entry which is preliminary data.</text>
</comment>
<dbReference type="OrthoDB" id="9793489at2"/>
<sequence length="455" mass="51685">MKKLLLFVFAFSSFTFAQDKFTRIDSLLNYLNENNKFMGSLTIREGENVVFNKAYGFADIEKNSKADRLTRYKVGSISKTFTAVMVMQLIEEKKLTLQTKLNRFYPKIKNAEKISIYDLLHHRTGIVDYVNQDASFHASLDKKHSKEDILKVITAFKSNFEPGSKYEYSNSNFFILGCIIEKLTKKSYEENLQNRIVKKAELGTFENKTEMTDKGAVTKKVFVPTTYYKEEATNTANKESYSYYFDGTNWVKSLENNNSIAFASGGITSTPADLTKFIHALFEGKLVSPTSLDQMKEIKEGYGKALIQFPFGERRFYGHGGRIENFSSMLGYYPTEKLSFSLISNGDNYVQNDIIIGILSIYYKMPFPFPQFMKMDKAELAKFTGTYASKDIPLKITVSEKNGELSAQATGQGAFPLTFKEETTFVFAAAGIEMVFGDKSFVLIQGGMKFNFTKE</sequence>
<feature type="chain" id="PRO_5016333904" evidence="1">
    <location>
        <begin position="18"/>
        <end position="455"/>
    </location>
</feature>
<dbReference type="Proteomes" id="UP000249620">
    <property type="component" value="Unassembled WGS sequence"/>
</dbReference>
<dbReference type="InterPro" id="IPR050491">
    <property type="entry name" value="AmpC-like"/>
</dbReference>
<feature type="signal peptide" evidence="1">
    <location>
        <begin position="1"/>
        <end position="17"/>
    </location>
</feature>
<evidence type="ECO:0000256" key="1">
    <source>
        <dbReference type="SAM" id="SignalP"/>
    </source>
</evidence>
<reference evidence="3 4" key="1">
    <citation type="submission" date="2018-06" db="EMBL/GenBank/DDBJ databases">
        <title>Genomic Encyclopedia of Type Strains, Phase III (KMG-III): the genomes of soil and plant-associated and newly described type strains.</title>
        <authorList>
            <person name="Whitman W."/>
        </authorList>
    </citation>
    <scope>NUCLEOTIDE SEQUENCE [LARGE SCALE GENOMIC DNA]</scope>
    <source>
        <strain evidence="3 4">CGMCC 1.12398</strain>
    </source>
</reference>
<proteinExistence type="predicted"/>
<feature type="domain" description="Beta-lactamase-related" evidence="2">
    <location>
        <begin position="40"/>
        <end position="349"/>
    </location>
</feature>
<protein>
    <submittedName>
        <fullName evidence="3">CubicO group peptidase (Beta-lactamase class C family)</fullName>
    </submittedName>
</protein>
<evidence type="ECO:0000313" key="3">
    <source>
        <dbReference type="EMBL" id="RAK24406.1"/>
    </source>
</evidence>
<dbReference type="PANTHER" id="PTHR46825:SF9">
    <property type="entry name" value="BETA-LACTAMASE-RELATED DOMAIN-CONTAINING PROTEIN"/>
    <property type="match status" value="1"/>
</dbReference>
<keyword evidence="4" id="KW-1185">Reference proteome</keyword>
<dbReference type="InterPro" id="IPR001466">
    <property type="entry name" value="Beta-lactam-related"/>
</dbReference>
<evidence type="ECO:0000259" key="2">
    <source>
        <dbReference type="Pfam" id="PF00144"/>
    </source>
</evidence>
<dbReference type="Gene3D" id="3.40.710.10">
    <property type="entry name" value="DD-peptidase/beta-lactamase superfamily"/>
    <property type="match status" value="1"/>
</dbReference>
<gene>
    <name evidence="3" type="ORF">B0I03_102264</name>
</gene>
<evidence type="ECO:0000313" key="4">
    <source>
        <dbReference type="Proteomes" id="UP000249620"/>
    </source>
</evidence>
<dbReference type="EMBL" id="QLMI01000002">
    <property type="protein sequence ID" value="RAK24406.1"/>
    <property type="molecule type" value="Genomic_DNA"/>
</dbReference>
<dbReference type="SUPFAM" id="SSF56601">
    <property type="entry name" value="beta-lactamase/transpeptidase-like"/>
    <property type="match status" value="1"/>
</dbReference>
<dbReference type="InterPro" id="IPR012338">
    <property type="entry name" value="Beta-lactam/transpept-like"/>
</dbReference>
<keyword evidence="1" id="KW-0732">Signal</keyword>
<organism evidence="3 4">
    <name type="scientific">Flavobacterium aquaticum</name>
    <dbReference type="NCBI Taxonomy" id="1236486"/>
    <lineage>
        <taxon>Bacteria</taxon>
        <taxon>Pseudomonadati</taxon>
        <taxon>Bacteroidota</taxon>
        <taxon>Flavobacteriia</taxon>
        <taxon>Flavobacteriales</taxon>
        <taxon>Flavobacteriaceae</taxon>
        <taxon>Flavobacterium</taxon>
    </lineage>
</organism>
<dbReference type="RefSeq" id="WP_111566192.1">
    <property type="nucleotide sequence ID" value="NZ_QLMI01000002.1"/>
</dbReference>
<dbReference type="Pfam" id="PF00144">
    <property type="entry name" value="Beta-lactamase"/>
    <property type="match status" value="1"/>
</dbReference>
<accession>A0A327YVL7</accession>
<dbReference type="PANTHER" id="PTHR46825">
    <property type="entry name" value="D-ALANYL-D-ALANINE-CARBOXYPEPTIDASE/ENDOPEPTIDASE AMPH"/>
    <property type="match status" value="1"/>
</dbReference>
<name>A0A327YVL7_9FLAO</name>